<comment type="caution">
    <text evidence="8">The sequence shown here is derived from an EMBL/GenBank/DDBJ whole genome shotgun (WGS) entry which is preliminary data.</text>
</comment>
<sequence length="378" mass="40366">MSPYSFRLATSTARSKVHRAGQCLELLTPTPTPISSHIPLGVINSMDGFGDSFVPPAEGAPASEVDPAAEFLAREQDQLAGLDDDLVPPATQSEQPAAPVGLDGDADLFGGVPVNGAPDLESFEMLGRDEVAQDKAAPPPVFGSEDFAPQPMGEDPWASTQPSQPTEEAISQPEAEEGLGFSEPLSSQITTIGDGEGFLPATDLAGAAAEAATAPQGDCTGFGADFGGATVPAGETGMSAGAFSFVGEPAVQETPAEPEPARSPVPPVIREEPEKIKLWREQQRLRLEEKDAAENKNKEELKEKARKELEDWYKQHEEQVAKTRQANRSAEKELVAETGKMEPGTEWERITKLCDFNPKTSSRPRHLPHPSSKAEPTH</sequence>
<feature type="region of interest" description="Disordered" evidence="7">
    <location>
        <begin position="83"/>
        <end position="102"/>
    </location>
</feature>
<organism evidence="8 9">
    <name type="scientific">Penaeus vannamei</name>
    <name type="common">Whiteleg shrimp</name>
    <name type="synonym">Litopenaeus vannamei</name>
    <dbReference type="NCBI Taxonomy" id="6689"/>
    <lineage>
        <taxon>Eukaryota</taxon>
        <taxon>Metazoa</taxon>
        <taxon>Ecdysozoa</taxon>
        <taxon>Arthropoda</taxon>
        <taxon>Crustacea</taxon>
        <taxon>Multicrustacea</taxon>
        <taxon>Malacostraca</taxon>
        <taxon>Eumalacostraca</taxon>
        <taxon>Eucarida</taxon>
        <taxon>Decapoda</taxon>
        <taxon>Dendrobranchiata</taxon>
        <taxon>Penaeoidea</taxon>
        <taxon>Penaeidae</taxon>
        <taxon>Penaeus</taxon>
    </lineage>
</organism>
<dbReference type="Proteomes" id="UP000283509">
    <property type="component" value="Unassembled WGS sequence"/>
</dbReference>
<evidence type="ECO:0000256" key="1">
    <source>
        <dbReference type="ARBA" id="ARBA00004180"/>
    </source>
</evidence>
<reference evidence="8 9" key="2">
    <citation type="submission" date="2019-01" db="EMBL/GenBank/DDBJ databases">
        <title>The decoding of complex shrimp genome reveals the adaptation for benthos swimmer, frequently molting mechanism and breeding impact on genome.</title>
        <authorList>
            <person name="Sun Y."/>
            <person name="Gao Y."/>
            <person name="Yu Y."/>
        </authorList>
    </citation>
    <scope>NUCLEOTIDE SEQUENCE [LARGE SCALE GENOMIC DNA]</scope>
    <source>
        <tissue evidence="8">Muscle</tissue>
    </source>
</reference>
<dbReference type="GO" id="GO:0006886">
    <property type="term" value="P:intracellular protein transport"/>
    <property type="evidence" value="ECO:0007669"/>
    <property type="project" value="InterPro"/>
</dbReference>
<keyword evidence="9" id="KW-1185">Reference proteome</keyword>
<evidence type="ECO:0000256" key="4">
    <source>
        <dbReference type="ARBA" id="ARBA00023176"/>
    </source>
</evidence>
<evidence type="ECO:0000256" key="3">
    <source>
        <dbReference type="ARBA" id="ARBA00023136"/>
    </source>
</evidence>
<evidence type="ECO:0000256" key="5">
    <source>
        <dbReference type="ARBA" id="ARBA00023329"/>
    </source>
</evidence>
<dbReference type="Pfam" id="PF01086">
    <property type="entry name" value="Clathrin_lg_ch"/>
    <property type="match status" value="1"/>
</dbReference>
<keyword evidence="5 6" id="KW-0968">Cytoplasmic vesicle</keyword>
<dbReference type="OrthoDB" id="5512at2759"/>
<dbReference type="PANTHER" id="PTHR10639">
    <property type="entry name" value="CLATHRIN LIGHT CHAIN"/>
    <property type="match status" value="1"/>
</dbReference>
<dbReference type="GO" id="GO:0030130">
    <property type="term" value="C:clathrin coat of trans-Golgi network vesicle"/>
    <property type="evidence" value="ECO:0007669"/>
    <property type="project" value="InterPro"/>
</dbReference>
<dbReference type="GO" id="GO:0032050">
    <property type="term" value="F:clathrin heavy chain binding"/>
    <property type="evidence" value="ECO:0007669"/>
    <property type="project" value="TreeGrafter"/>
</dbReference>
<dbReference type="InterPro" id="IPR000996">
    <property type="entry name" value="Clathrin_L-chain"/>
</dbReference>
<feature type="region of interest" description="Disordered" evidence="7">
    <location>
        <begin position="250"/>
        <end position="269"/>
    </location>
</feature>
<evidence type="ECO:0000313" key="9">
    <source>
        <dbReference type="Proteomes" id="UP000283509"/>
    </source>
</evidence>
<dbReference type="GO" id="GO:0099631">
    <property type="term" value="C:postsynaptic endocytic zone cytoplasmic component"/>
    <property type="evidence" value="ECO:0007669"/>
    <property type="project" value="TreeGrafter"/>
</dbReference>
<keyword evidence="4 6" id="KW-0168">Coated pit</keyword>
<evidence type="ECO:0000256" key="7">
    <source>
        <dbReference type="SAM" id="MobiDB-lite"/>
    </source>
</evidence>
<evidence type="ECO:0000256" key="6">
    <source>
        <dbReference type="RuleBase" id="RU363137"/>
    </source>
</evidence>
<name>A0A3R7SWG8_PENVA</name>
<feature type="compositionally biased region" description="Pro residues" evidence="7">
    <location>
        <begin position="257"/>
        <end position="267"/>
    </location>
</feature>
<dbReference type="EMBL" id="QCYY01001357">
    <property type="protein sequence ID" value="ROT78594.1"/>
    <property type="molecule type" value="Genomic_DNA"/>
</dbReference>
<protein>
    <recommendedName>
        <fullName evidence="6">Clathrin light chain</fullName>
    </recommendedName>
</protein>
<gene>
    <name evidence="8" type="ORF">C7M84_002684</name>
</gene>
<dbReference type="GO" id="GO:0005198">
    <property type="term" value="F:structural molecule activity"/>
    <property type="evidence" value="ECO:0007669"/>
    <property type="project" value="InterPro"/>
</dbReference>
<comment type="similarity">
    <text evidence="2 6">Belongs to the clathrin light chain family.</text>
</comment>
<dbReference type="AlphaFoldDB" id="A0A3R7SWG8"/>
<accession>A0A3R7SWG8</accession>
<feature type="region of interest" description="Disordered" evidence="7">
    <location>
        <begin position="318"/>
        <end position="378"/>
    </location>
</feature>
<evidence type="ECO:0000256" key="2">
    <source>
        <dbReference type="ARBA" id="ARBA00005263"/>
    </source>
</evidence>
<keyword evidence="3 6" id="KW-0472">Membrane</keyword>
<dbReference type="GO" id="GO:0030132">
    <property type="term" value="C:clathrin coat of coated pit"/>
    <property type="evidence" value="ECO:0007669"/>
    <property type="project" value="InterPro"/>
</dbReference>
<proteinExistence type="inferred from homology"/>
<evidence type="ECO:0000313" key="8">
    <source>
        <dbReference type="EMBL" id="ROT78594.1"/>
    </source>
</evidence>
<dbReference type="GO" id="GO:0030672">
    <property type="term" value="C:synaptic vesicle membrane"/>
    <property type="evidence" value="ECO:0007669"/>
    <property type="project" value="TreeGrafter"/>
</dbReference>
<reference evidence="8 9" key="1">
    <citation type="submission" date="2018-04" db="EMBL/GenBank/DDBJ databases">
        <authorList>
            <person name="Zhang X."/>
            <person name="Yuan J."/>
            <person name="Li F."/>
            <person name="Xiang J."/>
        </authorList>
    </citation>
    <scope>NUCLEOTIDE SEQUENCE [LARGE SCALE GENOMIC DNA]</scope>
    <source>
        <tissue evidence="8">Muscle</tissue>
    </source>
</reference>
<comment type="subcellular location">
    <subcellularLocation>
        <location evidence="1 6">Cytoplasmic vesicle membrane</location>
        <topology evidence="1 6">Peripheral membrane protein</topology>
        <orientation evidence="1 6">Cytoplasmic side</orientation>
    </subcellularLocation>
    <subcellularLocation>
        <location evidence="6">Membrane</location>
        <location evidence="6">Coated pit</location>
        <topology evidence="6">Peripheral membrane protein</topology>
        <orientation evidence="6">Cytoplasmic side</orientation>
    </subcellularLocation>
    <text evidence="6">Cytoplasmic face of coated pits and vesicles.</text>
</comment>
<feature type="region of interest" description="Disordered" evidence="7">
    <location>
        <begin position="135"/>
        <end position="194"/>
    </location>
</feature>
<dbReference type="GO" id="GO:0072583">
    <property type="term" value="P:clathrin-dependent endocytosis"/>
    <property type="evidence" value="ECO:0007669"/>
    <property type="project" value="TreeGrafter"/>
</dbReference>
<comment type="function">
    <text evidence="6">Clathrin is the major protein of the polyhedral coat of coated pits and vesicles.</text>
</comment>
<dbReference type="PANTHER" id="PTHR10639:SF7">
    <property type="entry name" value="CLATHRIN LIGHT CHAIN"/>
    <property type="match status" value="1"/>
</dbReference>
<dbReference type="STRING" id="6689.A0A3R7SWG8"/>